<evidence type="ECO:0000313" key="2">
    <source>
        <dbReference type="EMBL" id="MPN05961.1"/>
    </source>
</evidence>
<name>A0A645EVA2_9ZZZZ</name>
<organism evidence="2">
    <name type="scientific">bioreactor metagenome</name>
    <dbReference type="NCBI Taxonomy" id="1076179"/>
    <lineage>
        <taxon>unclassified sequences</taxon>
        <taxon>metagenomes</taxon>
        <taxon>ecological metagenomes</taxon>
    </lineage>
</organism>
<accession>A0A645EVA2</accession>
<gene>
    <name evidence="2" type="ORF">SDC9_153215</name>
</gene>
<evidence type="ECO:0000256" key="1">
    <source>
        <dbReference type="SAM" id="MobiDB-lite"/>
    </source>
</evidence>
<reference evidence="2" key="1">
    <citation type="submission" date="2019-08" db="EMBL/GenBank/DDBJ databases">
        <authorList>
            <person name="Kucharzyk K."/>
            <person name="Murdoch R.W."/>
            <person name="Higgins S."/>
            <person name="Loffler F."/>
        </authorList>
    </citation>
    <scope>NUCLEOTIDE SEQUENCE</scope>
</reference>
<protein>
    <submittedName>
        <fullName evidence="2">Uncharacterized protein</fullName>
    </submittedName>
</protein>
<feature type="region of interest" description="Disordered" evidence="1">
    <location>
        <begin position="99"/>
        <end position="118"/>
    </location>
</feature>
<proteinExistence type="predicted"/>
<dbReference type="EMBL" id="VSSQ01051847">
    <property type="protein sequence ID" value="MPN05961.1"/>
    <property type="molecule type" value="Genomic_DNA"/>
</dbReference>
<feature type="compositionally biased region" description="Gly residues" evidence="1">
    <location>
        <begin position="99"/>
        <end position="109"/>
    </location>
</feature>
<sequence>MALVGDDHVEGVDGDVEPVGFGIVLEAAVGVFAQQVDGHSLDGGDVDEGVGFPGVGQVLFGQHLGVEAASVFQLFAPESLAVDLVIPVQFEPLRRLKGGEGGNGLGGEGAPVHQEENPPGVARFQKAVDGGNEGEGFPCSCGHGDQHALFAGAQGFFDGLDGGCLVRSQAGYFGDGPLSEPSFGGFRVFAVFFEQGPGGVEIGQQSGCVFFSAHVEMVDGFSVGGIEEGNPVPPPVAHRVRYAAGVSLGLFQHVFGTEGDFFGFYDAEQLSVHKQGVVGGAGLGGVFFHGVTGQR</sequence>
<dbReference type="AlphaFoldDB" id="A0A645EVA2"/>
<comment type="caution">
    <text evidence="2">The sequence shown here is derived from an EMBL/GenBank/DDBJ whole genome shotgun (WGS) entry which is preliminary data.</text>
</comment>